<reference evidence="2" key="1">
    <citation type="journal article" date="2023" name="Int. J. Syst. Evol. Microbiol.">
        <title>Mesoterricola silvestris gen. nov., sp. nov., Mesoterricola sediminis sp. nov., Geothrix oryzae sp. nov., Geothrix edaphica sp. nov., Geothrix rubra sp. nov., and Geothrix limicola sp. nov., six novel members of Acidobacteriota isolated from soils.</title>
        <authorList>
            <person name="Itoh H."/>
            <person name="Sugisawa Y."/>
            <person name="Mise K."/>
            <person name="Xu Z."/>
            <person name="Kuniyasu M."/>
            <person name="Ushijima N."/>
            <person name="Kawano K."/>
            <person name="Kobayashi E."/>
            <person name="Shiratori Y."/>
            <person name="Masuda Y."/>
            <person name="Senoo K."/>
        </authorList>
    </citation>
    <scope>NUCLEOTIDE SEQUENCE</scope>
    <source>
        <strain evidence="2">W786</strain>
    </source>
</reference>
<sequence length="718" mass="76898">MGHVRALFAAAVVLPLLAQPSLDAPQVRAWAWDVVKTWRLQKRDLQGNPLWDATPFMGAGYEAQNATLLDQLATGDARNRRAALVVLGTRPLADWGPRGLRKDACRDEVALYLYRHGYRFPDREPFLYLEPASRLERPWTQGLGLHLEGAAWRFQWIPSAALLPGKAGGALPPALEGAPAPTALLRLAHLRPGLQRLRDLAGGSEGLPAALAQGTRAGFLLRHLGPWLDKGGLEGLADREAWILHYGLARGFAPAEGTLVFLPGDLPGRVSLALGLLKLNPTTVGARSRTVTWEDGRGGKAQVTQVRGAGGVLHLLAGPGGTWICDREAPLRAVAFPSPLVTLAERQAWCGVALAGLRPGTEASLWVLPRLGAGAAFERAMLRRRLLGADQPTWANPGIAKAAPRTGALSAALGAGPTEALLQAALRFDQDGMPALSPLPEGNLPVQASQRQAWERERDALARRRQDRSGLQKELGALLGLLDLRGAAFLWNGWTAPEPLTAAQRAALADFQRLRKTDPRKAADLLAHRQVDVYGGFLEPGLAPALALGLPVKAGRGGEVREAVAKLWPRLFKGRQQTRDYAQGVPLHRVLTDQAFRPSWALAGDVLVLATDDEAAKAMLAGILGQAPSLADAPSRAYGRAELDGPRAARDLEVLLLAYLRANRGGGYWWMGEPEPSGDEAAAEVASTFGPFLGAVKALGRREVQIELTAGGFEATPR</sequence>
<dbReference type="AlphaFoldDB" id="A0AA48GZN4"/>
<dbReference type="RefSeq" id="WP_316410742.1">
    <property type="nucleotide sequence ID" value="NZ_AP027081.1"/>
</dbReference>
<feature type="signal peptide" evidence="1">
    <location>
        <begin position="1"/>
        <end position="18"/>
    </location>
</feature>
<proteinExistence type="predicted"/>
<keyword evidence="1" id="KW-0732">Signal</keyword>
<dbReference type="KEGG" id="msea:METESE_35230"/>
<gene>
    <name evidence="2" type="ORF">METESE_35230</name>
</gene>
<evidence type="ECO:0000313" key="3">
    <source>
        <dbReference type="Proteomes" id="UP001228113"/>
    </source>
</evidence>
<name>A0AA48GZN4_9BACT</name>
<evidence type="ECO:0000313" key="2">
    <source>
        <dbReference type="EMBL" id="BDU78565.1"/>
    </source>
</evidence>
<feature type="chain" id="PRO_5041272197" evidence="1">
    <location>
        <begin position="19"/>
        <end position="718"/>
    </location>
</feature>
<protein>
    <submittedName>
        <fullName evidence="2">Uncharacterized protein</fullName>
    </submittedName>
</protein>
<dbReference type="EMBL" id="AP027081">
    <property type="protein sequence ID" value="BDU78565.1"/>
    <property type="molecule type" value="Genomic_DNA"/>
</dbReference>
<accession>A0AA48GZN4</accession>
<evidence type="ECO:0000256" key="1">
    <source>
        <dbReference type="SAM" id="SignalP"/>
    </source>
</evidence>
<organism evidence="2 3">
    <name type="scientific">Mesoterricola sediminis</name>
    <dbReference type="NCBI Taxonomy" id="2927980"/>
    <lineage>
        <taxon>Bacteria</taxon>
        <taxon>Pseudomonadati</taxon>
        <taxon>Acidobacteriota</taxon>
        <taxon>Holophagae</taxon>
        <taxon>Holophagales</taxon>
        <taxon>Holophagaceae</taxon>
        <taxon>Mesoterricola</taxon>
    </lineage>
</organism>
<keyword evidence="3" id="KW-1185">Reference proteome</keyword>
<dbReference type="Proteomes" id="UP001228113">
    <property type="component" value="Chromosome"/>
</dbReference>